<accession>A0ABS5F7Q9</accession>
<gene>
    <name evidence="3" type="ORF">GXW71_29845</name>
</gene>
<dbReference type="InterPro" id="IPR039420">
    <property type="entry name" value="WalR-like"/>
</dbReference>
<evidence type="ECO:0000313" key="3">
    <source>
        <dbReference type="EMBL" id="MBR0668592.1"/>
    </source>
</evidence>
<dbReference type="Proteomes" id="UP001196870">
    <property type="component" value="Unassembled WGS sequence"/>
</dbReference>
<evidence type="ECO:0000256" key="1">
    <source>
        <dbReference type="ARBA" id="ARBA00023125"/>
    </source>
</evidence>
<dbReference type="RefSeq" id="WP_211856369.1">
    <property type="nucleotide sequence ID" value="NZ_JAAGBB010000062.1"/>
</dbReference>
<dbReference type="Pfam" id="PF00196">
    <property type="entry name" value="GerE"/>
    <property type="match status" value="1"/>
</dbReference>
<reference evidence="4" key="1">
    <citation type="journal article" date="2021" name="Syst. Appl. Microbiol.">
        <title>Roseomonas hellenica sp. nov., isolated from roots of wild-growing Alkanna tinctoria.</title>
        <authorList>
            <person name="Rat A."/>
            <person name="Naranjo H.D."/>
            <person name="Lebbe L."/>
            <person name="Cnockaert M."/>
            <person name="Krigas N."/>
            <person name="Grigoriadou K."/>
            <person name="Maloupa E."/>
            <person name="Willems A."/>
        </authorList>
    </citation>
    <scope>NUCLEOTIDE SEQUENCE [LARGE SCALE GENOMIC DNA]</scope>
    <source>
        <strain evidence="4">LMG 31523</strain>
    </source>
</reference>
<sequence>MALRSRRGAALLDVVYSAGAQPELWPEVLTRVADHLGATGGMLAYVAPRGQQSFLVTGRLREDLSALSIERYLQNNPWTNAMAGLPPGKPVVVNSLIDAGALRRSAFHADILAPQGIDDNLSVKEAVLGDHGGLGGFGFTLTRHGSENAGERLRRFSRLAPHLSRALETSLALGRYADGTRQLARVLQLMPGPALLLDRGGRISHANPAAEALLRQRDGLMTDREGGLRLAARLPAETKALSRAVTEALSVAAGGDEVLRPPLRLTRPSGLPPLTVMLVPLPPPAFALWELTESARALVLVIDPALQPLASAEAAGAAFGLTAAEARVAVLIAGGLSGPQAAAALGVALTTVKTHLSRCFDKIGVRSQLGLVRLLASMPTSAPPPARGEG</sequence>
<dbReference type="PRINTS" id="PR00038">
    <property type="entry name" value="HTHLUXR"/>
</dbReference>
<dbReference type="Gene3D" id="1.10.10.10">
    <property type="entry name" value="Winged helix-like DNA-binding domain superfamily/Winged helix DNA-binding domain"/>
    <property type="match status" value="1"/>
</dbReference>
<organism evidence="3 4">
    <name type="scientific">Plastoroseomonas hellenica</name>
    <dbReference type="NCBI Taxonomy" id="2687306"/>
    <lineage>
        <taxon>Bacteria</taxon>
        <taxon>Pseudomonadati</taxon>
        <taxon>Pseudomonadota</taxon>
        <taxon>Alphaproteobacteria</taxon>
        <taxon>Acetobacterales</taxon>
        <taxon>Acetobacteraceae</taxon>
        <taxon>Plastoroseomonas</taxon>
    </lineage>
</organism>
<dbReference type="EMBL" id="JAAGBB010000062">
    <property type="protein sequence ID" value="MBR0668592.1"/>
    <property type="molecule type" value="Genomic_DNA"/>
</dbReference>
<dbReference type="InterPro" id="IPR000792">
    <property type="entry name" value="Tscrpt_reg_LuxR_C"/>
</dbReference>
<dbReference type="SUPFAM" id="SSF46894">
    <property type="entry name" value="C-terminal effector domain of the bipartite response regulators"/>
    <property type="match status" value="1"/>
</dbReference>
<evidence type="ECO:0000313" key="4">
    <source>
        <dbReference type="Proteomes" id="UP001196870"/>
    </source>
</evidence>
<dbReference type="PANTHER" id="PTHR43214:SF42">
    <property type="entry name" value="TRANSCRIPTIONAL REGULATORY PROTEIN DESR"/>
    <property type="match status" value="1"/>
</dbReference>
<dbReference type="InterPro" id="IPR000014">
    <property type="entry name" value="PAS"/>
</dbReference>
<dbReference type="SMART" id="SM00421">
    <property type="entry name" value="HTH_LUXR"/>
    <property type="match status" value="1"/>
</dbReference>
<evidence type="ECO:0000259" key="2">
    <source>
        <dbReference type="SMART" id="SM00421"/>
    </source>
</evidence>
<keyword evidence="1" id="KW-0238">DNA-binding</keyword>
<comment type="caution">
    <text evidence="3">The sequence shown here is derived from an EMBL/GenBank/DDBJ whole genome shotgun (WGS) entry which is preliminary data.</text>
</comment>
<dbReference type="InterPro" id="IPR036388">
    <property type="entry name" value="WH-like_DNA-bd_sf"/>
</dbReference>
<proteinExistence type="predicted"/>
<name>A0ABS5F7Q9_9PROT</name>
<keyword evidence="4" id="KW-1185">Reference proteome</keyword>
<protein>
    <submittedName>
        <fullName evidence="3">Helix-turn-helix transcriptional regulator</fullName>
    </submittedName>
</protein>
<feature type="domain" description="HTH luxR-type" evidence="2">
    <location>
        <begin position="318"/>
        <end position="375"/>
    </location>
</feature>
<dbReference type="InterPro" id="IPR016032">
    <property type="entry name" value="Sig_transdc_resp-reg_C-effctor"/>
</dbReference>
<dbReference type="PANTHER" id="PTHR43214">
    <property type="entry name" value="TWO-COMPONENT RESPONSE REGULATOR"/>
    <property type="match status" value="1"/>
</dbReference>
<dbReference type="Pfam" id="PF13188">
    <property type="entry name" value="PAS_8"/>
    <property type="match status" value="1"/>
</dbReference>